<dbReference type="PANTHER" id="PTHR31302:SF0">
    <property type="entry name" value="TRANSMEMBRANE PROTEIN WITH METALLOPHOSPHOESTERASE DOMAIN"/>
    <property type="match status" value="1"/>
</dbReference>
<feature type="transmembrane region" description="Helical" evidence="1">
    <location>
        <begin position="69"/>
        <end position="91"/>
    </location>
</feature>
<feature type="transmembrane region" description="Helical" evidence="1">
    <location>
        <begin position="6"/>
        <end position="25"/>
    </location>
</feature>
<accession>A0A919XTV1</accession>
<dbReference type="CDD" id="cd07385">
    <property type="entry name" value="MPP_YkuE_C"/>
    <property type="match status" value="1"/>
</dbReference>
<dbReference type="RefSeq" id="WP_212939739.1">
    <property type="nucleotide sequence ID" value="NZ_BORR01000007.1"/>
</dbReference>
<dbReference type="InterPro" id="IPR004843">
    <property type="entry name" value="Calcineurin-like_PHP"/>
</dbReference>
<comment type="caution">
    <text evidence="3">The sequence shown here is derived from an EMBL/GenBank/DDBJ whole genome shotgun (WGS) entry which is preliminary data.</text>
</comment>
<reference evidence="3 4" key="1">
    <citation type="submission" date="2021-03" db="EMBL/GenBank/DDBJ databases">
        <title>Antimicrobial resistance genes in bacteria isolated from Japanese honey, and their potential for conferring macrolide and lincosamide resistance in the American foulbrood pathogen Paenibacillus larvae.</title>
        <authorList>
            <person name="Okamoto M."/>
            <person name="Kumagai M."/>
            <person name="Kanamori H."/>
            <person name="Takamatsu D."/>
        </authorList>
    </citation>
    <scope>NUCLEOTIDE SEQUENCE [LARGE SCALE GENOMIC DNA]</scope>
    <source>
        <strain evidence="3 4">J41TS12</strain>
    </source>
</reference>
<dbReference type="InterPro" id="IPR029052">
    <property type="entry name" value="Metallo-depent_PP-like"/>
</dbReference>
<evidence type="ECO:0000313" key="4">
    <source>
        <dbReference type="Proteomes" id="UP000681162"/>
    </source>
</evidence>
<keyword evidence="1" id="KW-1133">Transmembrane helix</keyword>
<dbReference type="InterPro" id="IPR051158">
    <property type="entry name" value="Metallophosphoesterase_sf"/>
</dbReference>
<keyword evidence="1" id="KW-0812">Transmembrane</keyword>
<dbReference type="Proteomes" id="UP000681162">
    <property type="component" value="Unassembled WGS sequence"/>
</dbReference>
<keyword evidence="4" id="KW-1185">Reference proteome</keyword>
<name>A0A919XTV1_9BACL</name>
<keyword evidence="1" id="KW-0472">Membrane</keyword>
<sequence>MFVIIGVISLLLYGGLVYYIGWRGYRWLRPKTSSRRFKILYTVVLIIVATSFITGRFVNIKLLGIIGAYWMAVLYLSILLVPLAHLTVILLRKSRFRRERTSFWAGAITLGLMVVLLGYGSYNAYMPVVRTYTIQMDKGSSSIDSLHIAMAADMHFGLLSGKDHAKRLVQEMNKLEPDIILLPGDLFDDDIQPFVDQKLDSILSELKAPLGVYATLGNHDKHRGTMQELIDTFERSGINILYDETTTVNDLFTLVGRKDLSDPERMNLDTLMTGVDLDKPVILLEHQPEGLDLAEQAGVDLMLSGHTHHGQVFPGSLITNALFENDWGYLRKGNMHSIVTSGYGFWGPPIRIGTRSEIVELHIEFK</sequence>
<organism evidence="3 4">
    <name type="scientific">Paenibacillus antibioticophila</name>
    <dbReference type="NCBI Taxonomy" id="1274374"/>
    <lineage>
        <taxon>Bacteria</taxon>
        <taxon>Bacillati</taxon>
        <taxon>Bacillota</taxon>
        <taxon>Bacilli</taxon>
        <taxon>Bacillales</taxon>
        <taxon>Paenibacillaceae</taxon>
        <taxon>Paenibacillus</taxon>
    </lineage>
</organism>
<dbReference type="SUPFAM" id="SSF56300">
    <property type="entry name" value="Metallo-dependent phosphatases"/>
    <property type="match status" value="1"/>
</dbReference>
<proteinExistence type="predicted"/>
<protein>
    <submittedName>
        <fullName evidence="3">Phosphoesterase</fullName>
    </submittedName>
</protein>
<gene>
    <name evidence="3" type="ORF">J41TS12_23390</name>
</gene>
<dbReference type="Pfam" id="PF00149">
    <property type="entry name" value="Metallophos"/>
    <property type="match status" value="1"/>
</dbReference>
<feature type="transmembrane region" description="Helical" evidence="1">
    <location>
        <begin position="37"/>
        <end position="57"/>
    </location>
</feature>
<dbReference type="AlphaFoldDB" id="A0A919XTV1"/>
<dbReference type="Gene3D" id="3.60.21.10">
    <property type="match status" value="1"/>
</dbReference>
<dbReference type="EMBL" id="BORR01000007">
    <property type="protein sequence ID" value="GIO37478.1"/>
    <property type="molecule type" value="Genomic_DNA"/>
</dbReference>
<evidence type="ECO:0000259" key="2">
    <source>
        <dbReference type="Pfam" id="PF00149"/>
    </source>
</evidence>
<evidence type="ECO:0000256" key="1">
    <source>
        <dbReference type="SAM" id="Phobius"/>
    </source>
</evidence>
<feature type="transmembrane region" description="Helical" evidence="1">
    <location>
        <begin position="103"/>
        <end position="122"/>
    </location>
</feature>
<evidence type="ECO:0000313" key="3">
    <source>
        <dbReference type="EMBL" id="GIO37478.1"/>
    </source>
</evidence>
<dbReference type="GO" id="GO:0016787">
    <property type="term" value="F:hydrolase activity"/>
    <property type="evidence" value="ECO:0007669"/>
    <property type="project" value="InterPro"/>
</dbReference>
<feature type="domain" description="Calcineurin-like phosphoesterase" evidence="2">
    <location>
        <begin position="147"/>
        <end position="309"/>
    </location>
</feature>
<dbReference type="PANTHER" id="PTHR31302">
    <property type="entry name" value="TRANSMEMBRANE PROTEIN WITH METALLOPHOSPHOESTERASE DOMAIN-RELATED"/>
    <property type="match status" value="1"/>
</dbReference>